<gene>
    <name evidence="1" type="ORF">METZ01_LOCUS402470</name>
</gene>
<dbReference type="InterPro" id="IPR004981">
    <property type="entry name" value="Trp_2_3_dOase"/>
</dbReference>
<organism evidence="1">
    <name type="scientific">marine metagenome</name>
    <dbReference type="NCBI Taxonomy" id="408172"/>
    <lineage>
        <taxon>unclassified sequences</taxon>
        <taxon>metagenomes</taxon>
        <taxon>ecological metagenomes</taxon>
    </lineage>
</organism>
<dbReference type="Gene3D" id="1.20.58.480">
    <property type="match status" value="1"/>
</dbReference>
<dbReference type="GO" id="GO:0046872">
    <property type="term" value="F:metal ion binding"/>
    <property type="evidence" value="ECO:0007669"/>
    <property type="project" value="InterPro"/>
</dbReference>
<dbReference type="PANTHER" id="PTHR10138">
    <property type="entry name" value="TRYPTOPHAN 2,3-DIOXYGENASE"/>
    <property type="match status" value="1"/>
</dbReference>
<protein>
    <recommendedName>
        <fullName evidence="2">Tryptophan 2,3-dioxygenase</fullName>
    </recommendedName>
</protein>
<accession>A0A382VSP3</accession>
<sequence length="207" mass="24360">MDETEIEYSTYSQAYNDAHAKTEIEYHGYLNLDQVLDAQKPLSEEPLEIMFIVAHQSSELWFKVLIQELTRYPSPAPNYDPTIQLDRIAKILEHLNTIWTVLATMTPEEYDRFRFKLGKASGLQSKQYKKVKTLLQELPTRWNRKYKHFLINIENSFKKYQFSHMKTAERIIGNKDGTGGTSGVEYLKKAVNTPLFIEPRDYEWKGW</sequence>
<dbReference type="GO" id="GO:0020037">
    <property type="term" value="F:heme binding"/>
    <property type="evidence" value="ECO:0007669"/>
    <property type="project" value="InterPro"/>
</dbReference>
<dbReference type="GO" id="GO:0004833">
    <property type="term" value="F:L-tryptophan 2,3-dioxygenase activity"/>
    <property type="evidence" value="ECO:0007669"/>
    <property type="project" value="InterPro"/>
</dbReference>
<proteinExistence type="predicted"/>
<dbReference type="Pfam" id="PF03301">
    <property type="entry name" value="Trp_dioxygenase"/>
    <property type="match status" value="2"/>
</dbReference>
<name>A0A382VSP3_9ZZZZ</name>
<dbReference type="GO" id="GO:0019441">
    <property type="term" value="P:L-tryptophan catabolic process to kynurenine"/>
    <property type="evidence" value="ECO:0007669"/>
    <property type="project" value="InterPro"/>
</dbReference>
<dbReference type="EMBL" id="UINC01154368">
    <property type="protein sequence ID" value="SVD49616.1"/>
    <property type="molecule type" value="Genomic_DNA"/>
</dbReference>
<dbReference type="SUPFAM" id="SSF140959">
    <property type="entry name" value="Indolic compounds 2,3-dioxygenase-like"/>
    <property type="match status" value="1"/>
</dbReference>
<evidence type="ECO:0000313" key="1">
    <source>
        <dbReference type="EMBL" id="SVD49616.1"/>
    </source>
</evidence>
<evidence type="ECO:0008006" key="2">
    <source>
        <dbReference type="Google" id="ProtNLM"/>
    </source>
</evidence>
<dbReference type="InterPro" id="IPR037217">
    <property type="entry name" value="Trp/Indoleamine_2_3_dOase-like"/>
</dbReference>
<dbReference type="AlphaFoldDB" id="A0A382VSP3"/>
<dbReference type="PANTHER" id="PTHR10138:SF0">
    <property type="entry name" value="TRYPTOPHAN 2,3-DIOXYGENASE"/>
    <property type="match status" value="1"/>
</dbReference>
<reference evidence="1" key="1">
    <citation type="submission" date="2018-05" db="EMBL/GenBank/DDBJ databases">
        <authorList>
            <person name="Lanie J.A."/>
            <person name="Ng W.-L."/>
            <person name="Kazmierczak K.M."/>
            <person name="Andrzejewski T.M."/>
            <person name="Davidsen T.M."/>
            <person name="Wayne K.J."/>
            <person name="Tettelin H."/>
            <person name="Glass J.I."/>
            <person name="Rusch D."/>
            <person name="Podicherti R."/>
            <person name="Tsui H.-C.T."/>
            <person name="Winkler M.E."/>
        </authorList>
    </citation>
    <scope>NUCLEOTIDE SEQUENCE</scope>
</reference>
<dbReference type="GO" id="GO:0019442">
    <property type="term" value="P:L-tryptophan catabolic process to acetyl-CoA"/>
    <property type="evidence" value="ECO:0007669"/>
    <property type="project" value="TreeGrafter"/>
</dbReference>